<dbReference type="PANTHER" id="PTHR21329">
    <property type="entry name" value="PHOSPHATIDYLINOSITOL N-ACETYLGLUCOSAMINYLTRANSFERASE SUBUNIT Q-RELATED"/>
    <property type="match status" value="1"/>
</dbReference>
<feature type="compositionally biased region" description="Low complexity" evidence="1">
    <location>
        <begin position="197"/>
        <end position="210"/>
    </location>
</feature>
<evidence type="ECO:0000256" key="2">
    <source>
        <dbReference type="SAM" id="Phobius"/>
    </source>
</evidence>
<feature type="region of interest" description="Disordered" evidence="1">
    <location>
        <begin position="194"/>
        <end position="230"/>
    </location>
</feature>
<evidence type="ECO:0000256" key="1">
    <source>
        <dbReference type="SAM" id="MobiDB-lite"/>
    </source>
</evidence>
<dbReference type="GO" id="GO:0006506">
    <property type="term" value="P:GPI anchor biosynthetic process"/>
    <property type="evidence" value="ECO:0007669"/>
    <property type="project" value="InterPro"/>
</dbReference>
<proteinExistence type="predicted"/>
<keyword evidence="2" id="KW-0472">Membrane</keyword>
<accession>A0A1Y2IJX0</accession>
<protein>
    <submittedName>
        <fullName evidence="3">Gpi1-domain-containing protein</fullName>
    </submittedName>
</protein>
<feature type="transmembrane region" description="Helical" evidence="2">
    <location>
        <begin position="416"/>
        <end position="437"/>
    </location>
</feature>
<reference evidence="3 4" key="1">
    <citation type="journal article" date="2015" name="Biotechnol. Biofuels">
        <title>Enhanced degradation of softwood versus hardwood by the white-rot fungus Pycnoporus coccineus.</title>
        <authorList>
            <person name="Couturier M."/>
            <person name="Navarro D."/>
            <person name="Chevret D."/>
            <person name="Henrissat B."/>
            <person name="Piumi F."/>
            <person name="Ruiz-Duenas F.J."/>
            <person name="Martinez A.T."/>
            <person name="Grigoriev I.V."/>
            <person name="Riley R."/>
            <person name="Lipzen A."/>
            <person name="Berrin J.G."/>
            <person name="Master E.R."/>
            <person name="Rosso M.N."/>
        </authorList>
    </citation>
    <scope>NUCLEOTIDE SEQUENCE [LARGE SCALE GENOMIC DNA]</scope>
    <source>
        <strain evidence="3 4">BRFM310</strain>
    </source>
</reference>
<sequence length="604" mass="67642">MSPRTPTVLWPSDLSTSSRGVCYGWERPLLLVAGVLPVGEDKEEDVRELLTSVTVLPQWRAVRDMFSSDPTIIGFCEPPVSSRRGAPPSFRLVGNAPALSTAEGIQVVLYQRHRRQTMRFYAFDFTELDILPLQDSAHDPSPSSVKNAEAVLQSDFTRTHAAASRRSASLDAEVLSQANFAQLLADLVERRSRMRDTQPPALSTPLTSTPERPSTPVIPPAAGTSERRSRYEPLRRAASELHVILRDLSTTADQLDVRFEQSIYVAGELPHVYHDKARTVTSISKYIKFHNCVWLVLNDVIIGVAFGSFLCENRRVLAAWLEYVMQHYLVHRMELALLWLNNWPAGLKLNTELSQFYCHSLIGVVSAWGWLLARAAPYFPTVIGAIGIAGCCGMTMIVSLLSDTLSLLTAHLYACYYISATVFRHQLSLAGSLWNLFRGKRYNVLRNRIDSWDYELDQLLLGTILFTLLAFLYPTVLTYYALFATARLAIMMVHAVLDTVTALLNHFPLFALLLRVKDPLRLPGGICIQRTKAGPLLLTSQPAPLSSIFRHYAHLAARLTTHYHPLRMLRQLAVGRVMTPIPRSAIRYSMIPVRGKAGVSRLHS</sequence>
<evidence type="ECO:0000313" key="3">
    <source>
        <dbReference type="EMBL" id="OSD00521.1"/>
    </source>
</evidence>
<dbReference type="EMBL" id="KZ084118">
    <property type="protein sequence ID" value="OSD00521.1"/>
    <property type="molecule type" value="Genomic_DNA"/>
</dbReference>
<dbReference type="AlphaFoldDB" id="A0A1Y2IJX0"/>
<dbReference type="OrthoDB" id="70250at2759"/>
<gene>
    <name evidence="3" type="ORF">PYCCODRAFT_1414257</name>
</gene>
<organism evidence="3 4">
    <name type="scientific">Trametes coccinea (strain BRFM310)</name>
    <name type="common">Pycnoporus coccineus</name>
    <dbReference type="NCBI Taxonomy" id="1353009"/>
    <lineage>
        <taxon>Eukaryota</taxon>
        <taxon>Fungi</taxon>
        <taxon>Dikarya</taxon>
        <taxon>Basidiomycota</taxon>
        <taxon>Agaricomycotina</taxon>
        <taxon>Agaricomycetes</taxon>
        <taxon>Polyporales</taxon>
        <taxon>Polyporaceae</taxon>
        <taxon>Trametes</taxon>
    </lineage>
</organism>
<feature type="transmembrane region" description="Helical" evidence="2">
    <location>
        <begin position="378"/>
        <end position="401"/>
    </location>
</feature>
<dbReference type="PANTHER" id="PTHR21329:SF3">
    <property type="entry name" value="PHOSPHATIDYLINOSITOL N-ACETYLGLUCOSAMINYLTRANSFERASE SUBUNIT Q"/>
    <property type="match status" value="1"/>
</dbReference>
<feature type="transmembrane region" description="Helical" evidence="2">
    <location>
        <begin position="458"/>
        <end position="482"/>
    </location>
</feature>
<keyword evidence="2" id="KW-0812">Transmembrane</keyword>
<dbReference type="Pfam" id="PF05024">
    <property type="entry name" value="Gpi1"/>
    <property type="match status" value="1"/>
</dbReference>
<keyword evidence="4" id="KW-1185">Reference proteome</keyword>
<dbReference type="Proteomes" id="UP000193067">
    <property type="component" value="Unassembled WGS sequence"/>
</dbReference>
<name>A0A1Y2IJX0_TRAC3</name>
<feature type="transmembrane region" description="Helical" evidence="2">
    <location>
        <begin position="353"/>
        <end position="371"/>
    </location>
</feature>
<dbReference type="InterPro" id="IPR007720">
    <property type="entry name" value="PigQ/GPI1"/>
</dbReference>
<dbReference type="STRING" id="1353009.A0A1Y2IJX0"/>
<feature type="transmembrane region" description="Helical" evidence="2">
    <location>
        <begin position="488"/>
        <end position="514"/>
    </location>
</feature>
<evidence type="ECO:0000313" key="4">
    <source>
        <dbReference type="Proteomes" id="UP000193067"/>
    </source>
</evidence>
<keyword evidence="2" id="KW-1133">Transmembrane helix</keyword>
<dbReference type="GO" id="GO:0016020">
    <property type="term" value="C:membrane"/>
    <property type="evidence" value="ECO:0007669"/>
    <property type="project" value="InterPro"/>
</dbReference>
<dbReference type="GO" id="GO:0005783">
    <property type="term" value="C:endoplasmic reticulum"/>
    <property type="evidence" value="ECO:0007669"/>
    <property type="project" value="TreeGrafter"/>
</dbReference>